<gene>
    <name evidence="1" type="ORF">Lac1_14760</name>
</gene>
<reference evidence="2" key="1">
    <citation type="journal article" date="2023" name="Int. J. Syst. Evol. Microbiol.">
        <title>Claveliimonas bilis gen. nov., sp. nov., deoxycholic acid-producing bacteria isolated from human faeces, and reclassification of Sellimonas monacensis Zenner et al. 2021 as Claveliimonas monacensis comb. nov.</title>
        <authorList>
            <person name="Hisatomi A."/>
            <person name="Kastawa N.W.E.P.G."/>
            <person name="Song I."/>
            <person name="Ohkuma M."/>
            <person name="Fukiya S."/>
            <person name="Sakamoto M."/>
        </authorList>
    </citation>
    <scope>NUCLEOTIDE SEQUENCE [LARGE SCALE GENOMIC DNA]</scope>
    <source>
        <strain evidence="2">12BBH14</strain>
    </source>
</reference>
<organism evidence="1 2">
    <name type="scientific">Claveliimonas bilis</name>
    <dbReference type="NCBI Taxonomy" id="3028070"/>
    <lineage>
        <taxon>Bacteria</taxon>
        <taxon>Bacillati</taxon>
        <taxon>Bacillota</taxon>
        <taxon>Clostridia</taxon>
        <taxon>Lachnospirales</taxon>
        <taxon>Lachnospiraceae</taxon>
        <taxon>Claveliimonas</taxon>
    </lineage>
</organism>
<name>A0ABM8IA00_9FIRM</name>
<accession>A0ABM8IA00</accession>
<keyword evidence="2" id="KW-1185">Reference proteome</keyword>
<sequence>MTQEWLNHPAMKDIDPVKLELIKTAAQQTAGKSGNSLAAVMMALITSAGKRGIQFTPEETSLILEILKEGRSDEEKNQIDTMVNLVMTQMRRKK</sequence>
<evidence type="ECO:0000313" key="1">
    <source>
        <dbReference type="EMBL" id="BDZ77293.1"/>
    </source>
</evidence>
<proteinExistence type="predicted"/>
<protein>
    <submittedName>
        <fullName evidence="1">Uncharacterized protein</fullName>
    </submittedName>
</protein>
<evidence type="ECO:0000313" key="2">
    <source>
        <dbReference type="Proteomes" id="UP001305815"/>
    </source>
</evidence>
<dbReference type="EMBL" id="AP027742">
    <property type="protein sequence ID" value="BDZ77293.1"/>
    <property type="molecule type" value="Genomic_DNA"/>
</dbReference>
<dbReference type="RefSeq" id="WP_230106384.1">
    <property type="nucleotide sequence ID" value="NZ_AP024845.1"/>
</dbReference>
<dbReference type="Proteomes" id="UP001305815">
    <property type="component" value="Chromosome"/>
</dbReference>